<dbReference type="OrthoDB" id="197068at2759"/>
<dbReference type="Proteomes" id="UP000748025">
    <property type="component" value="Unassembled WGS sequence"/>
</dbReference>
<evidence type="ECO:0000313" key="2">
    <source>
        <dbReference type="Proteomes" id="UP000748025"/>
    </source>
</evidence>
<name>A0A9P7NDY1_9HYPO</name>
<proteinExistence type="predicted"/>
<gene>
    <name evidence="1" type="ORF">E4U43_007185</name>
</gene>
<protein>
    <submittedName>
        <fullName evidence="1">Uncharacterized protein</fullName>
    </submittedName>
</protein>
<dbReference type="Gene3D" id="3.20.20.70">
    <property type="entry name" value="Aldolase class I"/>
    <property type="match status" value="1"/>
</dbReference>
<comment type="caution">
    <text evidence="1">The sequence shown here is derived from an EMBL/GenBank/DDBJ whole genome shotgun (WGS) entry which is preliminary data.</text>
</comment>
<dbReference type="InterPro" id="IPR001381">
    <property type="entry name" value="DHquinase_I"/>
</dbReference>
<accession>A0A9P7NDY1</accession>
<keyword evidence="2" id="KW-1185">Reference proteome</keyword>
<dbReference type="PANTHER" id="PTHR43783:SF1">
    <property type="entry name" value="UDP-N-ACETYLGLUCOSAMINE 1-CARBOXYVINYLTRANSFERASE"/>
    <property type="match status" value="1"/>
</dbReference>
<evidence type="ECO:0000313" key="1">
    <source>
        <dbReference type="EMBL" id="KAG6013635.1"/>
    </source>
</evidence>
<dbReference type="SUPFAM" id="SSF51569">
    <property type="entry name" value="Aldolase"/>
    <property type="match status" value="1"/>
</dbReference>
<dbReference type="PANTHER" id="PTHR43783">
    <property type="entry name" value="UDP-N-ACETYLGLUCOSAMINE 1-CARBOXYVINYLTRANSFERASE"/>
    <property type="match status" value="1"/>
</dbReference>
<sequence>MGLWLGFRLTGPWQASSITNKQLVVVINTHCTTLGMPPDIQPSTHCDYEFLYIEHTELPINFTTRCTKENGRFPMDDPTRYHEYLYRAIQWGIEYIDVELWLAEEIRRDLWRRRGNSRIIRPRGMLKDVFQRFCPYADIVKLIAIINRRNENFELEYFRSKMRSKYLQAPPLSAVNMGETGQFWRTQNKAFTPITHPLLPIIAGPGQMSTFEIHRALSQLEQLPMRRTYSIVASLSRSAVPQASCYEKCSNELGLPHRFGIIETQPNNLTGMEIWCNQRDFTLCKQNRFFPQLNHGKGPTLTEAARAIGMADTISMYSSMQSSQCRQDWVLPPPRQDWQAFTIVESSRLLVGKNVPYSFTRLASGRSHAY</sequence>
<dbReference type="InterPro" id="IPR050068">
    <property type="entry name" value="MurA_subfamily"/>
</dbReference>
<dbReference type="Pfam" id="PF01487">
    <property type="entry name" value="DHquinase_I"/>
    <property type="match status" value="1"/>
</dbReference>
<organism evidence="1 2">
    <name type="scientific">Claviceps pusilla</name>
    <dbReference type="NCBI Taxonomy" id="123648"/>
    <lineage>
        <taxon>Eukaryota</taxon>
        <taxon>Fungi</taxon>
        <taxon>Dikarya</taxon>
        <taxon>Ascomycota</taxon>
        <taxon>Pezizomycotina</taxon>
        <taxon>Sordariomycetes</taxon>
        <taxon>Hypocreomycetidae</taxon>
        <taxon>Hypocreales</taxon>
        <taxon>Clavicipitaceae</taxon>
        <taxon>Claviceps</taxon>
    </lineage>
</organism>
<dbReference type="GO" id="GO:0003855">
    <property type="term" value="F:3-dehydroquinate dehydratase activity"/>
    <property type="evidence" value="ECO:0007669"/>
    <property type="project" value="InterPro"/>
</dbReference>
<dbReference type="AlphaFoldDB" id="A0A9P7NDY1"/>
<dbReference type="CDD" id="cd00502">
    <property type="entry name" value="DHQase_I"/>
    <property type="match status" value="1"/>
</dbReference>
<reference evidence="1" key="1">
    <citation type="journal article" date="2020" name="bioRxiv">
        <title>Whole genome comparisons of ergot fungi reveals the divergence and evolution of species within the genus Claviceps are the result of varying mechanisms driving genome evolution and host range expansion.</title>
        <authorList>
            <person name="Wyka S.A."/>
            <person name="Mondo S.J."/>
            <person name="Liu M."/>
            <person name="Dettman J."/>
            <person name="Nalam V."/>
            <person name="Broders K.D."/>
        </authorList>
    </citation>
    <scope>NUCLEOTIDE SEQUENCE</scope>
    <source>
        <strain evidence="1">CCC 602</strain>
    </source>
</reference>
<dbReference type="EMBL" id="SRPW01000566">
    <property type="protein sequence ID" value="KAG6013635.1"/>
    <property type="molecule type" value="Genomic_DNA"/>
</dbReference>
<dbReference type="InterPro" id="IPR013785">
    <property type="entry name" value="Aldolase_TIM"/>
</dbReference>